<feature type="compositionally biased region" description="Acidic residues" evidence="1">
    <location>
        <begin position="206"/>
        <end position="225"/>
    </location>
</feature>
<keyword evidence="2" id="KW-0812">Transmembrane</keyword>
<feature type="compositionally biased region" description="Polar residues" evidence="1">
    <location>
        <begin position="130"/>
        <end position="151"/>
    </location>
</feature>
<reference evidence="3" key="1">
    <citation type="submission" date="2021-01" db="EMBL/GenBank/DDBJ databases">
        <authorList>
            <person name="Corre E."/>
            <person name="Pelletier E."/>
            <person name="Niang G."/>
            <person name="Scheremetjew M."/>
            <person name="Finn R."/>
            <person name="Kale V."/>
            <person name="Holt S."/>
            <person name="Cochrane G."/>
            <person name="Meng A."/>
            <person name="Brown T."/>
            <person name="Cohen L."/>
        </authorList>
    </citation>
    <scope>NUCLEOTIDE SEQUENCE</scope>
    <source>
        <strain evidence="3">WS</strain>
    </source>
</reference>
<organism evidence="3">
    <name type="scientific">Percolomonas cosmopolitus</name>
    <dbReference type="NCBI Taxonomy" id="63605"/>
    <lineage>
        <taxon>Eukaryota</taxon>
        <taxon>Discoba</taxon>
        <taxon>Heterolobosea</taxon>
        <taxon>Tetramitia</taxon>
        <taxon>Eutetramitia</taxon>
        <taxon>Percolomonadidae</taxon>
        <taxon>Percolomonas</taxon>
    </lineage>
</organism>
<accession>A0A7S1KTG9</accession>
<protein>
    <recommendedName>
        <fullName evidence="4">LEM domain-containing protein</fullName>
    </recommendedName>
</protein>
<evidence type="ECO:0008006" key="4">
    <source>
        <dbReference type="Google" id="ProtNLM"/>
    </source>
</evidence>
<feature type="compositionally biased region" description="Basic residues" evidence="1">
    <location>
        <begin position="77"/>
        <end position="89"/>
    </location>
</feature>
<name>A0A7S1KTG9_9EUKA</name>
<sequence length="505" mass="56227">MPQQDETTDISKLTVNQLKDALKESNVPYDKYRKKRYYLTLYENHIEKGLPVEQQQLSEASDSQKTPSKSTSISLKKTPRSSRKLKRKTSDRDEDDDTEEPPAKKARLDADEAEEKDSKPSIKIAPASHEVNQLRASKQDATPMPSRTSKAPKSFVPPPKINKPSAAASDAEKIGASSFVDPSLLNAPKNTTEEPSTTAEPKQNQEEPELIEEVEETTSQDYVTEEPEPKITPFIYLLRVLILGLIIAASYFAITSFSTGAGKPFQSVVQQRPFCTTGETGRECSPCPQFGLCNDGRLISCEGNRFVKNNICIRGLPNYVTNMAYDVERILEKAAKASPDACLHKAAHKTADELKAILEGKSAFVGKMEDFMIAIRDGLVQRLSIDKDNVISLTKSATMLCLSRRVFREVCAHKKSIFAVLTLLVCLMILVGSDDESESVSVLKSAILMRMRNGEESSVNVDDLKEHIKDAAIDVYSEQFFSKALNELKNDPRVSFEDNQISYRD</sequence>
<proteinExistence type="predicted"/>
<evidence type="ECO:0000256" key="2">
    <source>
        <dbReference type="SAM" id="Phobius"/>
    </source>
</evidence>
<evidence type="ECO:0000313" key="3">
    <source>
        <dbReference type="EMBL" id="CAD9084880.1"/>
    </source>
</evidence>
<feature type="compositionally biased region" description="Polar residues" evidence="1">
    <location>
        <begin position="53"/>
        <end position="75"/>
    </location>
</feature>
<feature type="transmembrane region" description="Helical" evidence="2">
    <location>
        <begin position="234"/>
        <end position="254"/>
    </location>
</feature>
<gene>
    <name evidence="3" type="ORF">PCOS0759_LOCUS8134</name>
</gene>
<dbReference type="EMBL" id="HBGD01009893">
    <property type="protein sequence ID" value="CAD9084880.1"/>
    <property type="molecule type" value="Transcribed_RNA"/>
</dbReference>
<keyword evidence="2" id="KW-0472">Membrane</keyword>
<evidence type="ECO:0000256" key="1">
    <source>
        <dbReference type="SAM" id="MobiDB-lite"/>
    </source>
</evidence>
<dbReference type="AlphaFoldDB" id="A0A7S1KTG9"/>
<keyword evidence="2" id="KW-1133">Transmembrane helix</keyword>
<feature type="compositionally biased region" description="Basic and acidic residues" evidence="1">
    <location>
        <begin position="101"/>
        <end position="120"/>
    </location>
</feature>
<feature type="region of interest" description="Disordered" evidence="1">
    <location>
        <begin position="53"/>
        <end position="225"/>
    </location>
</feature>
<feature type="compositionally biased region" description="Polar residues" evidence="1">
    <location>
        <begin position="188"/>
        <end position="202"/>
    </location>
</feature>